<comment type="caution">
    <text evidence="1">The sequence shown here is derived from an EMBL/GenBank/DDBJ whole genome shotgun (WGS) entry which is preliminary data.</text>
</comment>
<dbReference type="RefSeq" id="WP_307322168.1">
    <property type="nucleotide sequence ID" value="NZ_JAUSUG010000002.1"/>
</dbReference>
<protein>
    <submittedName>
        <fullName evidence="1">Uncharacterized protein</fullName>
    </submittedName>
</protein>
<evidence type="ECO:0000313" key="1">
    <source>
        <dbReference type="EMBL" id="MDQ0253476.1"/>
    </source>
</evidence>
<gene>
    <name evidence="1" type="ORF">J2S74_000848</name>
</gene>
<sequence length="41" mass="5168">MTILTLIRNYIKPNLDKIHRTEQYMNQHQIKIHQQFENRFL</sequence>
<accession>A0ABT9ZQF7</accession>
<dbReference type="EMBL" id="JAUSUG010000002">
    <property type="protein sequence ID" value="MDQ0253476.1"/>
    <property type="molecule type" value="Genomic_DNA"/>
</dbReference>
<dbReference type="Proteomes" id="UP001230005">
    <property type="component" value="Unassembled WGS sequence"/>
</dbReference>
<organism evidence="1 2">
    <name type="scientific">Evansella vedderi</name>
    <dbReference type="NCBI Taxonomy" id="38282"/>
    <lineage>
        <taxon>Bacteria</taxon>
        <taxon>Bacillati</taxon>
        <taxon>Bacillota</taxon>
        <taxon>Bacilli</taxon>
        <taxon>Bacillales</taxon>
        <taxon>Bacillaceae</taxon>
        <taxon>Evansella</taxon>
    </lineage>
</organism>
<name>A0ABT9ZQF7_9BACI</name>
<evidence type="ECO:0000313" key="2">
    <source>
        <dbReference type="Proteomes" id="UP001230005"/>
    </source>
</evidence>
<keyword evidence="2" id="KW-1185">Reference proteome</keyword>
<proteinExistence type="predicted"/>
<reference evidence="1 2" key="1">
    <citation type="submission" date="2023-07" db="EMBL/GenBank/DDBJ databases">
        <title>Genomic Encyclopedia of Type Strains, Phase IV (KMG-IV): sequencing the most valuable type-strain genomes for metagenomic binning, comparative biology and taxonomic classification.</title>
        <authorList>
            <person name="Goeker M."/>
        </authorList>
    </citation>
    <scope>NUCLEOTIDE SEQUENCE [LARGE SCALE GENOMIC DNA]</scope>
    <source>
        <strain evidence="1 2">DSM 9768</strain>
    </source>
</reference>